<reference evidence="4 5" key="1">
    <citation type="submission" date="2024-06" db="EMBL/GenBank/DDBJ databases">
        <title>The Natural Products Discovery Center: Release of the First 8490 Sequenced Strains for Exploring Actinobacteria Biosynthetic Diversity.</title>
        <authorList>
            <person name="Kalkreuter E."/>
            <person name="Kautsar S.A."/>
            <person name="Yang D."/>
            <person name="Bader C.D."/>
            <person name="Teijaro C.N."/>
            <person name="Fluegel L."/>
            <person name="Davis C.M."/>
            <person name="Simpson J.R."/>
            <person name="Lauterbach L."/>
            <person name="Steele A.D."/>
            <person name="Gui C."/>
            <person name="Meng S."/>
            <person name="Li G."/>
            <person name="Viehrig K."/>
            <person name="Ye F."/>
            <person name="Su P."/>
            <person name="Kiefer A.F."/>
            <person name="Nichols A."/>
            <person name="Cepeda A.J."/>
            <person name="Yan W."/>
            <person name="Fan B."/>
            <person name="Jiang Y."/>
            <person name="Adhikari A."/>
            <person name="Zheng C.-J."/>
            <person name="Schuster L."/>
            <person name="Cowan T.M."/>
            <person name="Smanski M.J."/>
            <person name="Chevrette M.G."/>
            <person name="De Carvalho L.P.S."/>
            <person name="Shen B."/>
        </authorList>
    </citation>
    <scope>NUCLEOTIDE SEQUENCE [LARGE SCALE GENOMIC DNA]</scope>
    <source>
        <strain evidence="4 5">NPDC049574</strain>
    </source>
</reference>
<dbReference type="RefSeq" id="WP_364455388.1">
    <property type="nucleotide sequence ID" value="NZ_JBFARM010000008.1"/>
</dbReference>
<comment type="caution">
    <text evidence="4">The sequence shown here is derived from an EMBL/GenBank/DDBJ whole genome shotgun (WGS) entry which is preliminary data.</text>
</comment>
<dbReference type="EC" id="2.3.1.-" evidence="4"/>
<organism evidence="4 5">
    <name type="scientific">Nonomuraea bangladeshensis</name>
    <dbReference type="NCBI Taxonomy" id="404385"/>
    <lineage>
        <taxon>Bacteria</taxon>
        <taxon>Bacillati</taxon>
        <taxon>Actinomycetota</taxon>
        <taxon>Actinomycetes</taxon>
        <taxon>Streptosporangiales</taxon>
        <taxon>Streptosporangiaceae</taxon>
        <taxon>Nonomuraea</taxon>
    </lineage>
</organism>
<feature type="transmembrane region" description="Helical" evidence="2">
    <location>
        <begin position="66"/>
        <end position="84"/>
    </location>
</feature>
<keyword evidence="2" id="KW-0472">Membrane</keyword>
<feature type="domain" description="Acyltransferase 3" evidence="3">
    <location>
        <begin position="22"/>
        <end position="359"/>
    </location>
</feature>
<gene>
    <name evidence="4" type="ORF">AB0K40_27995</name>
</gene>
<dbReference type="Proteomes" id="UP001552427">
    <property type="component" value="Unassembled WGS sequence"/>
</dbReference>
<accession>A0ABV3HA22</accession>
<feature type="transmembrane region" description="Helical" evidence="2">
    <location>
        <begin position="171"/>
        <end position="189"/>
    </location>
</feature>
<feature type="transmembrane region" description="Helical" evidence="2">
    <location>
        <begin position="229"/>
        <end position="251"/>
    </location>
</feature>
<keyword evidence="4" id="KW-0808">Transferase</keyword>
<feature type="transmembrane region" description="Helical" evidence="2">
    <location>
        <begin position="114"/>
        <end position="134"/>
    </location>
</feature>
<evidence type="ECO:0000256" key="2">
    <source>
        <dbReference type="SAM" id="Phobius"/>
    </source>
</evidence>
<feature type="transmembrane region" description="Helical" evidence="2">
    <location>
        <begin position="342"/>
        <end position="360"/>
    </location>
</feature>
<dbReference type="GO" id="GO:0016746">
    <property type="term" value="F:acyltransferase activity"/>
    <property type="evidence" value="ECO:0007669"/>
    <property type="project" value="UniProtKB-KW"/>
</dbReference>
<name>A0ABV3HA22_9ACTN</name>
<dbReference type="EMBL" id="JBFARM010000008">
    <property type="protein sequence ID" value="MEV4289358.1"/>
    <property type="molecule type" value="Genomic_DNA"/>
</dbReference>
<evidence type="ECO:0000259" key="3">
    <source>
        <dbReference type="Pfam" id="PF01757"/>
    </source>
</evidence>
<feature type="transmembrane region" description="Helical" evidence="2">
    <location>
        <begin position="28"/>
        <end position="46"/>
    </location>
</feature>
<keyword evidence="4" id="KW-0012">Acyltransferase</keyword>
<feature type="compositionally biased region" description="Gly residues" evidence="1">
    <location>
        <begin position="502"/>
        <end position="511"/>
    </location>
</feature>
<sequence>MRGPAAMVRDLAARTPESRERSVDMWRALAICLVVFGHWFVVAVTYRDGRLAGYNALDTLRWLDLVTWLFQVMPIFFLVGGYAGSASMASHRASGGDGIGWVLRRTDRLLRPTTALFVVLPLVSVAATVAGVGSELLGHAAWLASIPLWFLLAYLVLAVLTPWLHALHRRAGLAAPLATVVVVAVADLLRRGLHVPVVGQSTYLFAWMAIYQLGFCWRDGLLRLSRGKALAVMAGGLVALIGLTVVGPYPVAMVGYNTAPPTLALMALAATQLGLVLALAPAANRWLRRTGPWSVVIGVNAVILTVFLWHMTAAVVAAALLFPTGVLRQPPPHSTTWLLWRVPWTAACALVLVVLVALFARIELRRSVLRSAERRGPWRDGATVLGLAAVLAGLLFVAFSGPGYHGPTGLPWAGVLSYLCGAAVLRVVRTRPVLQGSGRLSPRQDYGVVLPGMVSSSSPAGWSPSRLRTGSFSVEARLPDGEAAAGSVPGSRGPELKSDSRGPGGMEGLKGGVQAAVASGSVPEPVPGCSGSCGALVLALSCSSRAVTASRASRSCRVHG</sequence>
<keyword evidence="2" id="KW-0812">Transmembrane</keyword>
<evidence type="ECO:0000313" key="5">
    <source>
        <dbReference type="Proteomes" id="UP001552427"/>
    </source>
</evidence>
<evidence type="ECO:0000313" key="4">
    <source>
        <dbReference type="EMBL" id="MEV4289358.1"/>
    </source>
</evidence>
<protein>
    <submittedName>
        <fullName evidence="4">Acyltransferase</fullName>
        <ecNumber evidence="4">2.3.1.-</ecNumber>
    </submittedName>
</protein>
<keyword evidence="2" id="KW-1133">Transmembrane helix</keyword>
<feature type="transmembrane region" description="Helical" evidence="2">
    <location>
        <begin position="381"/>
        <end position="404"/>
    </location>
</feature>
<proteinExistence type="predicted"/>
<keyword evidence="5" id="KW-1185">Reference proteome</keyword>
<feature type="transmembrane region" description="Helical" evidence="2">
    <location>
        <begin position="201"/>
        <end position="217"/>
    </location>
</feature>
<dbReference type="Pfam" id="PF01757">
    <property type="entry name" value="Acyl_transf_3"/>
    <property type="match status" value="1"/>
</dbReference>
<dbReference type="InterPro" id="IPR002656">
    <property type="entry name" value="Acyl_transf_3_dom"/>
</dbReference>
<feature type="transmembrane region" description="Helical" evidence="2">
    <location>
        <begin position="263"/>
        <end position="283"/>
    </location>
</feature>
<feature type="region of interest" description="Disordered" evidence="1">
    <location>
        <begin position="482"/>
        <end position="511"/>
    </location>
</feature>
<feature type="transmembrane region" description="Helical" evidence="2">
    <location>
        <begin position="295"/>
        <end position="322"/>
    </location>
</feature>
<evidence type="ECO:0000256" key="1">
    <source>
        <dbReference type="SAM" id="MobiDB-lite"/>
    </source>
</evidence>
<feature type="transmembrane region" description="Helical" evidence="2">
    <location>
        <begin position="410"/>
        <end position="428"/>
    </location>
</feature>
<feature type="transmembrane region" description="Helical" evidence="2">
    <location>
        <begin position="140"/>
        <end position="164"/>
    </location>
</feature>